<dbReference type="InterPro" id="IPR023214">
    <property type="entry name" value="HAD_sf"/>
</dbReference>
<dbReference type="SUPFAM" id="SSF56784">
    <property type="entry name" value="HAD-like"/>
    <property type="match status" value="1"/>
</dbReference>
<protein>
    <recommendedName>
        <fullName evidence="3">Magnesium-dependent phosphatase-1</fullName>
    </recommendedName>
</protein>
<dbReference type="PANTHER" id="PTHR17901:SF14">
    <property type="entry name" value="MAGNESIUM-DEPENDENT PHOSPHATASE 1"/>
    <property type="match status" value="1"/>
</dbReference>
<dbReference type="EMBL" id="MU004182">
    <property type="protein sequence ID" value="KAF2501613.1"/>
    <property type="molecule type" value="Genomic_DNA"/>
</dbReference>
<dbReference type="AlphaFoldDB" id="A0A6A6RCZ9"/>
<dbReference type="InterPro" id="IPR010036">
    <property type="entry name" value="MDP_1_eu_arc"/>
</dbReference>
<sequence>MAYPRIVAFDLDGTLWHNWLDGNKIGCKGWVSNALEDNLEIVGNQIRDKRNKSVRVKVSDDVFNIISDLIGNRVKIAIASRNTHKSLCDRALWLLKVFDPRTNQWRPLSDFIVYSEIYNESKQIHFERIKEYSGVEYHDMLFFDDQAANSEVEMWQGVTFQKVAHSSRGLMLGEYFHGLEVWRQNQYMRCPMPNAGPDPLPNRRHIGYVGTDWFTGQRYAEGMRRLKSSRPSRWGWGMYVADNPEMAAFFARWGRENDPDTNIYICRLFVRDFEIFRQMDKVWVAEKGSIHRTDNHHSTDEQIAESQLKRDKLIARTFKVDKPYVLFSRHHWMREMRATNLPHGKRFNEMVLYPQVQDALFYGEPIKVSDARPRFFGPDYKVLNYHTKMRPWNILCNEETEDDFLSHGEA</sequence>
<proteinExistence type="predicted"/>
<dbReference type="InterPro" id="IPR010033">
    <property type="entry name" value="HAD_SF_ppase_IIIC"/>
</dbReference>
<dbReference type="Gene3D" id="3.40.50.1000">
    <property type="entry name" value="HAD superfamily/HAD-like"/>
    <property type="match status" value="1"/>
</dbReference>
<reference evidence="1" key="1">
    <citation type="journal article" date="2020" name="Stud. Mycol.">
        <title>101 Dothideomycetes genomes: a test case for predicting lifestyles and emergence of pathogens.</title>
        <authorList>
            <person name="Haridas S."/>
            <person name="Albert R."/>
            <person name="Binder M."/>
            <person name="Bloem J."/>
            <person name="Labutti K."/>
            <person name="Salamov A."/>
            <person name="Andreopoulos B."/>
            <person name="Baker S."/>
            <person name="Barry K."/>
            <person name="Bills G."/>
            <person name="Bluhm B."/>
            <person name="Cannon C."/>
            <person name="Castanera R."/>
            <person name="Culley D."/>
            <person name="Daum C."/>
            <person name="Ezra D."/>
            <person name="Gonzalez J."/>
            <person name="Henrissat B."/>
            <person name="Kuo A."/>
            <person name="Liang C."/>
            <person name="Lipzen A."/>
            <person name="Lutzoni F."/>
            <person name="Magnuson J."/>
            <person name="Mondo S."/>
            <person name="Nolan M."/>
            <person name="Ohm R."/>
            <person name="Pangilinan J."/>
            <person name="Park H.-J."/>
            <person name="Ramirez L."/>
            <person name="Alfaro M."/>
            <person name="Sun H."/>
            <person name="Tritt A."/>
            <person name="Yoshinaga Y."/>
            <person name="Zwiers L.-H."/>
            <person name="Turgeon B."/>
            <person name="Goodwin S."/>
            <person name="Spatafora J."/>
            <person name="Crous P."/>
            <person name="Grigoriev I."/>
        </authorList>
    </citation>
    <scope>NUCLEOTIDE SEQUENCE</scope>
    <source>
        <strain evidence="1">CBS 269.34</strain>
    </source>
</reference>
<keyword evidence="2" id="KW-1185">Reference proteome</keyword>
<organism evidence="1 2">
    <name type="scientific">Lophium mytilinum</name>
    <dbReference type="NCBI Taxonomy" id="390894"/>
    <lineage>
        <taxon>Eukaryota</taxon>
        <taxon>Fungi</taxon>
        <taxon>Dikarya</taxon>
        <taxon>Ascomycota</taxon>
        <taxon>Pezizomycotina</taxon>
        <taxon>Dothideomycetes</taxon>
        <taxon>Pleosporomycetidae</taxon>
        <taxon>Mytilinidiales</taxon>
        <taxon>Mytilinidiaceae</taxon>
        <taxon>Lophium</taxon>
    </lineage>
</organism>
<name>A0A6A6RCZ9_9PEZI</name>
<dbReference type="OrthoDB" id="2865258at2759"/>
<dbReference type="InterPro" id="IPR036412">
    <property type="entry name" value="HAD-like_sf"/>
</dbReference>
<evidence type="ECO:0008006" key="3">
    <source>
        <dbReference type="Google" id="ProtNLM"/>
    </source>
</evidence>
<evidence type="ECO:0000313" key="1">
    <source>
        <dbReference type="EMBL" id="KAF2501613.1"/>
    </source>
</evidence>
<evidence type="ECO:0000313" key="2">
    <source>
        <dbReference type="Proteomes" id="UP000799750"/>
    </source>
</evidence>
<dbReference type="PANTHER" id="PTHR17901">
    <property type="entry name" value="MAGNESIUM-DEPENDENT PHOSPHATASE 1 MDP1"/>
    <property type="match status" value="1"/>
</dbReference>
<dbReference type="GO" id="GO:0003993">
    <property type="term" value="F:acid phosphatase activity"/>
    <property type="evidence" value="ECO:0007669"/>
    <property type="project" value="TreeGrafter"/>
</dbReference>
<accession>A0A6A6RCZ9</accession>
<dbReference type="Proteomes" id="UP000799750">
    <property type="component" value="Unassembled WGS sequence"/>
</dbReference>
<dbReference type="NCBIfam" id="TIGR01681">
    <property type="entry name" value="HAD-SF-IIIC"/>
    <property type="match status" value="1"/>
</dbReference>
<gene>
    <name evidence="1" type="ORF">BU16DRAFT_556093</name>
</gene>
<dbReference type="Pfam" id="PF12689">
    <property type="entry name" value="Acid_PPase"/>
    <property type="match status" value="1"/>
</dbReference>